<dbReference type="InParanoid" id="A7F735"/>
<dbReference type="HOGENOM" id="CLU_1603727_0_0_1"/>
<sequence>MLPLPLSGVYSVYIIMVCTAEYNTKGKVTPSGMKSERAVRITIFILSITWRDIDVPCGDEMDKIVPLYEGGIAWIIWTDIVQQFVKSSVLVVHCIWSTYYIPPWREASTEYSGVNSYDIIHEGWRGNTNNKIHSRKKTLRFKNLPQSCKDAQLRLNFAQLAACFIL</sequence>
<proteinExistence type="predicted"/>
<organism evidence="1 2">
    <name type="scientific">Sclerotinia sclerotiorum (strain ATCC 18683 / 1980 / Ss-1)</name>
    <name type="common">White mold</name>
    <name type="synonym">Whetzelinia sclerotiorum</name>
    <dbReference type="NCBI Taxonomy" id="665079"/>
    <lineage>
        <taxon>Eukaryota</taxon>
        <taxon>Fungi</taxon>
        <taxon>Dikarya</taxon>
        <taxon>Ascomycota</taxon>
        <taxon>Pezizomycotina</taxon>
        <taxon>Leotiomycetes</taxon>
        <taxon>Helotiales</taxon>
        <taxon>Sclerotiniaceae</taxon>
        <taxon>Sclerotinia</taxon>
    </lineage>
</organism>
<keyword evidence="2" id="KW-1185">Reference proteome</keyword>
<dbReference type="KEGG" id="ssl:SS1G_13415"/>
<gene>
    <name evidence="1" type="ORF">SS1G_13415</name>
</gene>
<dbReference type="RefSeq" id="XP_001585531.1">
    <property type="nucleotide sequence ID" value="XM_001585481.1"/>
</dbReference>
<evidence type="ECO:0000313" key="2">
    <source>
        <dbReference type="Proteomes" id="UP000001312"/>
    </source>
</evidence>
<reference evidence="2" key="1">
    <citation type="journal article" date="2011" name="PLoS Genet.">
        <title>Genomic analysis of the necrotrophic fungal pathogens Sclerotinia sclerotiorum and Botrytis cinerea.</title>
        <authorList>
            <person name="Amselem J."/>
            <person name="Cuomo C.A."/>
            <person name="van Kan J.A."/>
            <person name="Viaud M."/>
            <person name="Benito E.P."/>
            <person name="Couloux A."/>
            <person name="Coutinho P.M."/>
            <person name="de Vries R.P."/>
            <person name="Dyer P.S."/>
            <person name="Fillinger S."/>
            <person name="Fournier E."/>
            <person name="Gout L."/>
            <person name="Hahn M."/>
            <person name="Kohn L."/>
            <person name="Lapalu N."/>
            <person name="Plummer K.M."/>
            <person name="Pradier J.M."/>
            <person name="Quevillon E."/>
            <person name="Sharon A."/>
            <person name="Simon A."/>
            <person name="ten Have A."/>
            <person name="Tudzynski B."/>
            <person name="Tudzynski P."/>
            <person name="Wincker P."/>
            <person name="Andrew M."/>
            <person name="Anthouard V."/>
            <person name="Beever R.E."/>
            <person name="Beffa R."/>
            <person name="Benoit I."/>
            <person name="Bouzid O."/>
            <person name="Brault B."/>
            <person name="Chen Z."/>
            <person name="Choquer M."/>
            <person name="Collemare J."/>
            <person name="Cotton P."/>
            <person name="Danchin E.G."/>
            <person name="Da Silva C."/>
            <person name="Gautier A."/>
            <person name="Giraud C."/>
            <person name="Giraud T."/>
            <person name="Gonzalez C."/>
            <person name="Grossetete S."/>
            <person name="Guldener U."/>
            <person name="Henrissat B."/>
            <person name="Howlett B.J."/>
            <person name="Kodira C."/>
            <person name="Kretschmer M."/>
            <person name="Lappartient A."/>
            <person name="Leroch M."/>
            <person name="Levis C."/>
            <person name="Mauceli E."/>
            <person name="Neuveglise C."/>
            <person name="Oeser B."/>
            <person name="Pearson M."/>
            <person name="Poulain J."/>
            <person name="Poussereau N."/>
            <person name="Quesneville H."/>
            <person name="Rascle C."/>
            <person name="Schumacher J."/>
            <person name="Segurens B."/>
            <person name="Sexton A."/>
            <person name="Silva E."/>
            <person name="Sirven C."/>
            <person name="Soanes D.M."/>
            <person name="Talbot N.J."/>
            <person name="Templeton M."/>
            <person name="Yandava C."/>
            <person name="Yarden O."/>
            <person name="Zeng Q."/>
            <person name="Rollins J.A."/>
            <person name="Lebrun M.H."/>
            <person name="Dickman M."/>
        </authorList>
    </citation>
    <scope>NUCLEOTIDE SEQUENCE [LARGE SCALE GENOMIC DNA]</scope>
    <source>
        <strain evidence="2">ATCC 18683 / 1980 / Ss-1</strain>
    </source>
</reference>
<dbReference type="Proteomes" id="UP000001312">
    <property type="component" value="Unassembled WGS sequence"/>
</dbReference>
<name>A7F735_SCLS1</name>
<dbReference type="AlphaFoldDB" id="A7F735"/>
<protein>
    <submittedName>
        <fullName evidence="1">Uncharacterized protein</fullName>
    </submittedName>
</protein>
<evidence type="ECO:0000313" key="1">
    <source>
        <dbReference type="EMBL" id="EDN98556.1"/>
    </source>
</evidence>
<accession>A7F735</accession>
<dbReference type="EMBL" id="CH476645">
    <property type="protein sequence ID" value="EDN98556.1"/>
    <property type="molecule type" value="Genomic_DNA"/>
</dbReference>
<dbReference type="GeneID" id="5481699"/>